<dbReference type="Pfam" id="PF19754">
    <property type="entry name" value="DUF6241"/>
    <property type="match status" value="1"/>
</dbReference>
<dbReference type="KEGG" id="pana:BBH88_07460"/>
<dbReference type="OrthoDB" id="1932566at2"/>
<dbReference type="EMBL" id="AJYB01000039">
    <property type="protein sequence ID" value="EIM06096.1"/>
    <property type="molecule type" value="Genomic_DNA"/>
</dbReference>
<evidence type="ECO:0000313" key="2">
    <source>
        <dbReference type="EMBL" id="EIM06096.1"/>
    </source>
</evidence>
<reference evidence="1" key="3">
    <citation type="submission" date="2016-10" db="EMBL/GenBank/DDBJ databases">
        <authorList>
            <person name="See-Too W.S."/>
        </authorList>
    </citation>
    <scope>NUCLEOTIDE SEQUENCE</scope>
    <source>
        <strain evidence="1">DSM 14505</strain>
    </source>
</reference>
<dbReference type="eggNOG" id="ENOG5032VH8">
    <property type="taxonomic scope" value="Bacteria"/>
</dbReference>
<organism evidence="2 3">
    <name type="scientific">Planococcus antarcticus DSM 14505</name>
    <dbReference type="NCBI Taxonomy" id="1185653"/>
    <lineage>
        <taxon>Bacteria</taxon>
        <taxon>Bacillati</taxon>
        <taxon>Bacillota</taxon>
        <taxon>Bacilli</taxon>
        <taxon>Bacillales</taxon>
        <taxon>Caryophanaceae</taxon>
        <taxon>Planococcus</taxon>
    </lineage>
</organism>
<sequence>MKSILKTIGVSFGVLALLAAAGYYFVMQHSSSDGEITEVAEDIEGRQDSGTEANTTEKSTAKNVEADMDEGQLQIYLHQMTHQKIVASKKRGAVEMTTDNINNLLTIVKANQTHYEHADFYESALTDWKQGDFANAVHVHNTIWDWQDGTVGRATGLMSTEQEQEFVEKHFR</sequence>
<evidence type="ECO:0000313" key="3">
    <source>
        <dbReference type="Proteomes" id="UP000004725"/>
    </source>
</evidence>
<dbReference type="Proteomes" id="UP000004725">
    <property type="component" value="Unassembled WGS sequence"/>
</dbReference>
<dbReference type="InterPro" id="IPR046208">
    <property type="entry name" value="DUF6241"/>
</dbReference>
<reference evidence="2 3" key="1">
    <citation type="journal article" date="2012" name="J. Bacteriol.">
        <title>Genome Sequence of the Antarctic Psychrophile Bacterium Planococcus antarcticus DSM 14505.</title>
        <authorList>
            <person name="Margolles A."/>
            <person name="Gueimonde M."/>
            <person name="Sanchez B."/>
        </authorList>
    </citation>
    <scope>NUCLEOTIDE SEQUENCE [LARGE SCALE GENOMIC DNA]</scope>
    <source>
        <strain evidence="2 3">DSM 14505</strain>
    </source>
</reference>
<dbReference type="AlphaFoldDB" id="A0A1C7DF25"/>
<protein>
    <submittedName>
        <fullName evidence="2">Uncharacterized protein</fullName>
    </submittedName>
</protein>
<dbReference type="EMBL" id="CP016534">
    <property type="protein sequence ID" value="ANU10149.1"/>
    <property type="molecule type" value="Genomic_DNA"/>
</dbReference>
<evidence type="ECO:0000313" key="4">
    <source>
        <dbReference type="Proteomes" id="UP000092661"/>
    </source>
</evidence>
<dbReference type="Proteomes" id="UP000092661">
    <property type="component" value="Chromosome"/>
</dbReference>
<accession>A0A1C7DF25</accession>
<name>A0A1C7DF25_9BACL</name>
<proteinExistence type="predicted"/>
<keyword evidence="4" id="KW-1185">Reference proteome</keyword>
<gene>
    <name evidence="2" type="ORF">A1A1_12552</name>
    <name evidence="1" type="ORF">BBH88_07460</name>
</gene>
<reference evidence="4" key="2">
    <citation type="submission" date="2016-07" db="EMBL/GenBank/DDBJ databases">
        <authorList>
            <person name="See-Too W.S."/>
        </authorList>
    </citation>
    <scope>NUCLEOTIDE SEQUENCE [LARGE SCALE GENOMIC DNA]</scope>
    <source>
        <strain evidence="4">DSM 14505</strain>
    </source>
</reference>
<dbReference type="RefSeq" id="WP_006830478.1">
    <property type="nucleotide sequence ID" value="NZ_AJYB01000039.1"/>
</dbReference>
<evidence type="ECO:0000313" key="1">
    <source>
        <dbReference type="EMBL" id="ANU10149.1"/>
    </source>
</evidence>